<name>C7NG60_KYTSD</name>
<dbReference type="AlphaFoldDB" id="C7NG60"/>
<sequence length="397" mass="43308">MTSPWPPVAHETLPWVSTLPTEHLTRRQRSELRPTFEATVPPSIAEAPWTPPAPLLADLDDITAEISRFDAESPLALAPYAGLLLRSEAAASSRIEHLTASARAILAAEVGDRSRRNATEIAQNTAALVEAIEPASEPDAAALLSMHATLLGGVDPQAGQWRREQVWVGGSDLGPFGAVHVGPTAERVPGLIEDLVVFMRRDDLPVLAHAALAHAQFETIHPFTDGNGRTGRALVHAMLRAKRLTRRVTVPVSAGLPTDTSRYFDALDAYRTGDPEPIVERMAHAALRGAQEARVLVAELVEIHARWQDRITARPQAAAWRLVDLLRERPVVTAEVVQERLGLAAPHVRRAVNPLLKAGILKESRMAQDGRRIVWRAPEVLAALDRFAERSGRRSLG</sequence>
<dbReference type="Gene3D" id="1.10.10.10">
    <property type="entry name" value="Winged helix-like DNA-binding domain superfamily/Winged helix DNA-binding domain"/>
    <property type="match status" value="1"/>
</dbReference>
<keyword evidence="5" id="KW-1185">Reference proteome</keyword>
<dbReference type="InterPro" id="IPR040198">
    <property type="entry name" value="Fido_containing"/>
</dbReference>
<keyword evidence="2" id="KW-0067">ATP-binding</keyword>
<dbReference type="SUPFAM" id="SSF46785">
    <property type="entry name" value="Winged helix' DNA-binding domain"/>
    <property type="match status" value="1"/>
</dbReference>
<dbReference type="GO" id="GO:0005524">
    <property type="term" value="F:ATP binding"/>
    <property type="evidence" value="ECO:0007669"/>
    <property type="project" value="UniProtKB-KW"/>
</dbReference>
<gene>
    <name evidence="4" type="ordered locus">Ksed_25050</name>
</gene>
<evidence type="ECO:0000313" key="5">
    <source>
        <dbReference type="Proteomes" id="UP000006666"/>
    </source>
</evidence>
<accession>C7NG60</accession>
<organism evidence="4 5">
    <name type="scientific">Kytococcus sedentarius (strain ATCC 14392 / DSM 20547 / JCM 11482 / CCUG 33030 / NBRC 15357 / NCTC 11040 / CCM 314 / 541)</name>
    <name type="common">Micrococcus sedentarius</name>
    <dbReference type="NCBI Taxonomy" id="478801"/>
    <lineage>
        <taxon>Bacteria</taxon>
        <taxon>Bacillati</taxon>
        <taxon>Actinomycetota</taxon>
        <taxon>Actinomycetes</taxon>
        <taxon>Micrococcales</taxon>
        <taxon>Kytococcaceae</taxon>
        <taxon>Kytococcus</taxon>
    </lineage>
</organism>
<feature type="binding site" evidence="2">
    <location>
        <begin position="225"/>
        <end position="232"/>
    </location>
    <ligand>
        <name>ATP</name>
        <dbReference type="ChEBI" id="CHEBI:30616"/>
    </ligand>
</feature>
<dbReference type="EMBL" id="CP001686">
    <property type="protein sequence ID" value="ACV07469.1"/>
    <property type="molecule type" value="Genomic_DNA"/>
</dbReference>
<dbReference type="eggNOG" id="COG3177">
    <property type="taxonomic scope" value="Bacteria"/>
</dbReference>
<dbReference type="InterPro" id="IPR036390">
    <property type="entry name" value="WH_DNA-bd_sf"/>
</dbReference>
<reference evidence="4 5" key="1">
    <citation type="journal article" date="2009" name="Stand. Genomic Sci.">
        <title>Complete genome sequence of Kytococcus sedentarius type strain (541).</title>
        <authorList>
            <person name="Sims D."/>
            <person name="Brettin T."/>
            <person name="Detter J.C."/>
            <person name="Han C."/>
            <person name="Lapidus A."/>
            <person name="Copeland A."/>
            <person name="Glavina Del Rio T."/>
            <person name="Nolan M."/>
            <person name="Chen F."/>
            <person name="Lucas S."/>
            <person name="Tice H."/>
            <person name="Cheng J.F."/>
            <person name="Bruce D."/>
            <person name="Goodwin L."/>
            <person name="Pitluck S."/>
            <person name="Ovchinnikova G."/>
            <person name="Pati A."/>
            <person name="Ivanova N."/>
            <person name="Mavrommatis K."/>
            <person name="Chen A."/>
            <person name="Palaniappan K."/>
            <person name="D'haeseleer P."/>
            <person name="Chain P."/>
            <person name="Bristow J."/>
            <person name="Eisen J.A."/>
            <person name="Markowitz V."/>
            <person name="Hugenholtz P."/>
            <person name="Schneider S."/>
            <person name="Goker M."/>
            <person name="Pukall R."/>
            <person name="Kyrpides N.C."/>
            <person name="Klenk H.P."/>
        </authorList>
    </citation>
    <scope>NUCLEOTIDE SEQUENCE [LARGE SCALE GENOMIC DNA]</scope>
    <source>
        <strain evidence="5">ATCC 14392 / DSM 20547 / JCM 11482 / CCUG 33030 / NBRC 15357 / NCTC 11040 / CCM 314 / 541</strain>
    </source>
</reference>
<dbReference type="HOGENOM" id="CLU_047250_1_0_11"/>
<dbReference type="KEGG" id="kse:Ksed_25050"/>
<dbReference type="SUPFAM" id="SSF140931">
    <property type="entry name" value="Fic-like"/>
    <property type="match status" value="1"/>
</dbReference>
<dbReference type="InterPro" id="IPR036597">
    <property type="entry name" value="Fido-like_dom_sf"/>
</dbReference>
<feature type="domain" description="Fido" evidence="3">
    <location>
        <begin position="138"/>
        <end position="284"/>
    </location>
</feature>
<dbReference type="PANTHER" id="PTHR13504">
    <property type="entry name" value="FIDO DOMAIN-CONTAINING PROTEIN DDB_G0283145"/>
    <property type="match status" value="1"/>
</dbReference>
<dbReference type="RefSeq" id="WP_015780395.1">
    <property type="nucleotide sequence ID" value="NC_013169.1"/>
</dbReference>
<dbReference type="InterPro" id="IPR036388">
    <property type="entry name" value="WH-like_DNA-bd_sf"/>
</dbReference>
<feature type="active site" evidence="1">
    <location>
        <position position="221"/>
    </location>
</feature>
<dbReference type="Pfam" id="PF02661">
    <property type="entry name" value="Fic"/>
    <property type="match status" value="1"/>
</dbReference>
<proteinExistence type="predicted"/>
<evidence type="ECO:0000313" key="4">
    <source>
        <dbReference type="EMBL" id="ACV07469.1"/>
    </source>
</evidence>
<dbReference type="PROSITE" id="PS51459">
    <property type="entry name" value="FIDO"/>
    <property type="match status" value="1"/>
</dbReference>
<evidence type="ECO:0000259" key="3">
    <source>
        <dbReference type="PROSITE" id="PS51459"/>
    </source>
</evidence>
<feature type="binding site" evidence="2">
    <location>
        <begin position="168"/>
        <end position="180"/>
    </location>
    <ligand>
        <name>ATP</name>
        <dbReference type="ChEBI" id="CHEBI:30616"/>
    </ligand>
</feature>
<dbReference type="Proteomes" id="UP000006666">
    <property type="component" value="Chromosome"/>
</dbReference>
<dbReference type="InterPro" id="IPR003812">
    <property type="entry name" value="Fido"/>
</dbReference>
<protein>
    <submittedName>
        <fullName evidence="4">Uncharacterized conserved protein</fullName>
    </submittedName>
</protein>
<dbReference type="PANTHER" id="PTHR13504:SF38">
    <property type="entry name" value="FIDO DOMAIN-CONTAINING PROTEIN"/>
    <property type="match status" value="1"/>
</dbReference>
<evidence type="ECO:0000256" key="2">
    <source>
        <dbReference type="PIRSR" id="PIRSR640198-2"/>
    </source>
</evidence>
<evidence type="ECO:0000256" key="1">
    <source>
        <dbReference type="PIRSR" id="PIRSR640198-1"/>
    </source>
</evidence>
<keyword evidence="2" id="KW-0547">Nucleotide-binding</keyword>
<dbReference type="Gene3D" id="1.10.3290.10">
    <property type="entry name" value="Fido-like domain"/>
    <property type="match status" value="1"/>
</dbReference>
<dbReference type="STRING" id="478801.Ksed_25050"/>